<dbReference type="Pfam" id="PF12796">
    <property type="entry name" value="Ank_2"/>
    <property type="match status" value="3"/>
</dbReference>
<dbReference type="SMART" id="SM00248">
    <property type="entry name" value="ANK"/>
    <property type="match status" value="7"/>
</dbReference>
<name>A0A6A4NSY1_LUPAL</name>
<evidence type="ECO:0000313" key="10">
    <source>
        <dbReference type="EMBL" id="KAE9590499.1"/>
    </source>
</evidence>
<proteinExistence type="predicted"/>
<dbReference type="InterPro" id="IPR036770">
    <property type="entry name" value="Ankyrin_rpt-contain_sf"/>
</dbReference>
<dbReference type="OrthoDB" id="598775at2759"/>
<evidence type="ECO:0000256" key="3">
    <source>
        <dbReference type="ARBA" id="ARBA00022692"/>
    </source>
</evidence>
<dbReference type="AlphaFoldDB" id="A0A6A4NSY1"/>
<dbReference type="InterPro" id="IPR026961">
    <property type="entry name" value="PGG_dom"/>
</dbReference>
<reference evidence="11" key="1">
    <citation type="journal article" date="2020" name="Nat. Commun.">
        <title>Genome sequence of the cluster root forming white lupin.</title>
        <authorList>
            <person name="Hufnagel B."/>
            <person name="Marques A."/>
            <person name="Soriano A."/>
            <person name="Marques L."/>
            <person name="Divol F."/>
            <person name="Doumas P."/>
            <person name="Sallet E."/>
            <person name="Mancinotti D."/>
            <person name="Carrere S."/>
            <person name="Marande W."/>
            <person name="Arribat S."/>
            <person name="Keller J."/>
            <person name="Huneau C."/>
            <person name="Blein T."/>
            <person name="Aime D."/>
            <person name="Laguerre M."/>
            <person name="Taylor J."/>
            <person name="Schubert V."/>
            <person name="Nelson M."/>
            <person name="Geu-Flores F."/>
            <person name="Crespi M."/>
            <person name="Gallardo-Guerrero K."/>
            <person name="Delaux P.-M."/>
            <person name="Salse J."/>
            <person name="Berges H."/>
            <person name="Guyot R."/>
            <person name="Gouzy J."/>
            <person name="Peret B."/>
        </authorList>
    </citation>
    <scope>NUCLEOTIDE SEQUENCE [LARGE SCALE GENOMIC DNA]</scope>
    <source>
        <strain evidence="11">cv. Amiga</strain>
    </source>
</reference>
<evidence type="ECO:0000256" key="2">
    <source>
        <dbReference type="ARBA" id="ARBA00004413"/>
    </source>
</evidence>
<feature type="region of interest" description="Disordered" evidence="8">
    <location>
        <begin position="1"/>
        <end position="42"/>
    </location>
</feature>
<dbReference type="Gene3D" id="1.25.40.20">
    <property type="entry name" value="Ankyrin repeat-containing domain"/>
    <property type="match status" value="3"/>
</dbReference>
<dbReference type="EMBL" id="WOCE01000020">
    <property type="protein sequence ID" value="KAE9590499.1"/>
    <property type="molecule type" value="Genomic_DNA"/>
</dbReference>
<dbReference type="InterPro" id="IPR002110">
    <property type="entry name" value="Ankyrin_rpt"/>
</dbReference>
<evidence type="ECO:0000256" key="6">
    <source>
        <dbReference type="ARBA" id="ARBA00023043"/>
    </source>
</evidence>
<dbReference type="SUPFAM" id="SSF48403">
    <property type="entry name" value="Ankyrin repeat"/>
    <property type="match status" value="2"/>
</dbReference>
<keyword evidence="4" id="KW-0677">Repeat</keyword>
<keyword evidence="6" id="KW-0040">ANK repeat</keyword>
<evidence type="ECO:0000256" key="7">
    <source>
        <dbReference type="ARBA" id="ARBA00023136"/>
    </source>
</evidence>
<comment type="caution">
    <text evidence="10">The sequence shown here is derived from an EMBL/GenBank/DDBJ whole genome shotgun (WGS) entry which is preliminary data.</text>
</comment>
<protein>
    <submittedName>
        <fullName evidence="10">Putative ankyrin repeat-containing domain, PGG domain, protein accelerated cell death 6</fullName>
    </submittedName>
</protein>
<dbReference type="PROSITE" id="PS50088">
    <property type="entry name" value="ANK_REPEAT"/>
    <property type="match status" value="3"/>
</dbReference>
<feature type="region of interest" description="Disordered" evidence="8">
    <location>
        <begin position="69"/>
        <end position="95"/>
    </location>
</feature>
<dbReference type="Pfam" id="PF13962">
    <property type="entry name" value="PGG"/>
    <property type="match status" value="1"/>
</dbReference>
<evidence type="ECO:0000256" key="4">
    <source>
        <dbReference type="ARBA" id="ARBA00022737"/>
    </source>
</evidence>
<evidence type="ECO:0000256" key="9">
    <source>
        <dbReference type="SAM" id="Phobius"/>
    </source>
</evidence>
<feature type="transmembrane region" description="Helical" evidence="9">
    <location>
        <begin position="565"/>
        <end position="586"/>
    </location>
</feature>
<keyword evidence="7 9" id="KW-0472">Membrane</keyword>
<keyword evidence="3 9" id="KW-0812">Transmembrane</keyword>
<dbReference type="PANTHER" id="PTHR24186">
    <property type="entry name" value="PROTEIN PHOSPHATASE 1 REGULATORY SUBUNIT"/>
    <property type="match status" value="1"/>
</dbReference>
<dbReference type="GO" id="GO:0005886">
    <property type="term" value="C:plasma membrane"/>
    <property type="evidence" value="ECO:0007669"/>
    <property type="project" value="UniProtKB-SubCell"/>
</dbReference>
<feature type="transmembrane region" description="Helical" evidence="9">
    <location>
        <begin position="606"/>
        <end position="634"/>
    </location>
</feature>
<comment type="subcellular location">
    <subcellularLocation>
        <location evidence="2">Cell membrane</location>
        <topology evidence="2">Peripheral membrane protein</topology>
        <orientation evidence="2">Cytoplasmic side</orientation>
    </subcellularLocation>
    <subcellularLocation>
        <location evidence="1">Membrane</location>
        <topology evidence="1">Multi-pass membrane protein</topology>
    </subcellularLocation>
</comment>
<feature type="transmembrane region" description="Helical" evidence="9">
    <location>
        <begin position="646"/>
        <end position="670"/>
    </location>
</feature>
<dbReference type="PANTHER" id="PTHR24186:SF46">
    <property type="entry name" value="PROTEIN ACCELERATED CELL DEATH 6-LIKE"/>
    <property type="match status" value="1"/>
</dbReference>
<keyword evidence="11" id="KW-1185">Reference proteome</keyword>
<evidence type="ECO:0000256" key="1">
    <source>
        <dbReference type="ARBA" id="ARBA00004141"/>
    </source>
</evidence>
<organism evidence="10 11">
    <name type="scientific">Lupinus albus</name>
    <name type="common">White lupine</name>
    <name type="synonym">Lupinus termis</name>
    <dbReference type="NCBI Taxonomy" id="3870"/>
    <lineage>
        <taxon>Eukaryota</taxon>
        <taxon>Viridiplantae</taxon>
        <taxon>Streptophyta</taxon>
        <taxon>Embryophyta</taxon>
        <taxon>Tracheophyta</taxon>
        <taxon>Spermatophyta</taxon>
        <taxon>Magnoliopsida</taxon>
        <taxon>eudicotyledons</taxon>
        <taxon>Gunneridae</taxon>
        <taxon>Pentapetalae</taxon>
        <taxon>rosids</taxon>
        <taxon>fabids</taxon>
        <taxon>Fabales</taxon>
        <taxon>Fabaceae</taxon>
        <taxon>Papilionoideae</taxon>
        <taxon>50 kb inversion clade</taxon>
        <taxon>genistoids sensu lato</taxon>
        <taxon>core genistoids</taxon>
        <taxon>Genisteae</taxon>
        <taxon>Lupinus</taxon>
    </lineage>
</organism>
<feature type="compositionally biased region" description="Polar residues" evidence="8">
    <location>
        <begin position="69"/>
        <end position="87"/>
    </location>
</feature>
<dbReference type="Proteomes" id="UP000447434">
    <property type="component" value="Chromosome 20"/>
</dbReference>
<keyword evidence="5 9" id="KW-1133">Transmembrane helix</keyword>
<evidence type="ECO:0000256" key="8">
    <source>
        <dbReference type="SAM" id="MobiDB-lite"/>
    </source>
</evidence>
<accession>A0A6A4NSY1</accession>
<sequence length="789" mass="88347">MSNEQQQKEKEGLRKEEYDSDDDKAAWEQSDPPMLGNYLSDMEMDGPMIQSFLGDMKMGAEADISQGQELTVQPPESSEVTKPQHQFKTLPDSSDENCNFDELRDAYVSMMNGDSGNGMGIHDNVIFTQVTPTGNTVLHIAAMYGNDEWVEKTNKNAFKLLTAQNKNGDTALHVAARIGHISILNKLFTSLLENLPFSYTVRKPEILVETNILVQNKKGNSFFHEALYNGHEGVMSLLFDAEKLDKINEGFKELVVRIALTQTNIEDKSVLYLAVEAGYKEFIDKALFKLYHTQPQPQFNDFVDGDTKLIQKLFPKPHVVAGKSPLLAAIFKRDQDFENIMVNRVQEWMKLKDNDRRTPLHHAASIGYLNGVKYLLENCVSSASTRDKYGFFPLHLASDGGHVDVVHMLLRSDCCPYPREILDICGRNILHIAIQNGKFNVVKYILQSSNKELEKMINDKDEDGNTPLHYASLRCYPRIVYELIWDKRVNCDLVNNNHHTALDACMQFQPQNTSLRQRLTWIALKSAGVKSQVPQPFITTKVPSQSIESYWKHEAPKMDNYTDRISTLLVVSTLITTAAFAAGFAMPGGINGSDPGKGMSLLLDRVWFNVFIFCITISMYGAISATIILIWAQLGDIVLAILALKVAMPILGATLATLSIAFLAGVHLVITDLTWLATTSLVIGVVFILILLLLYFLLWLPSPSNMLILRYISHYPFMFLASLVDQDETGANPKHLHSSSSSVLNCTSQPQLRSQSSSFESLRSSIKTAIAATFSRNGRKRNVTTPTEV</sequence>
<gene>
    <name evidence="10" type="ORF">Lalb_Chr20g0108371</name>
</gene>
<dbReference type="PROSITE" id="PS50297">
    <property type="entry name" value="ANK_REP_REGION"/>
    <property type="match status" value="3"/>
</dbReference>
<feature type="compositionally biased region" description="Basic and acidic residues" evidence="8">
    <location>
        <begin position="1"/>
        <end position="17"/>
    </location>
</feature>
<feature type="transmembrane region" description="Helical" evidence="9">
    <location>
        <begin position="676"/>
        <end position="700"/>
    </location>
</feature>
<evidence type="ECO:0000313" key="11">
    <source>
        <dbReference type="Proteomes" id="UP000447434"/>
    </source>
</evidence>
<evidence type="ECO:0000256" key="5">
    <source>
        <dbReference type="ARBA" id="ARBA00022989"/>
    </source>
</evidence>